<evidence type="ECO:0008006" key="4">
    <source>
        <dbReference type="Google" id="ProtNLM"/>
    </source>
</evidence>
<dbReference type="InParanoid" id="A8NBB1"/>
<evidence type="ECO:0000313" key="3">
    <source>
        <dbReference type="Proteomes" id="UP000001861"/>
    </source>
</evidence>
<comment type="caution">
    <text evidence="2">The sequence shown here is derived from an EMBL/GenBank/DDBJ whole genome shotgun (WGS) entry which is preliminary data.</text>
</comment>
<dbReference type="GO" id="GO:0005829">
    <property type="term" value="C:cytosol"/>
    <property type="evidence" value="ECO:0007669"/>
    <property type="project" value="TreeGrafter"/>
</dbReference>
<dbReference type="GO" id="GO:0005634">
    <property type="term" value="C:nucleus"/>
    <property type="evidence" value="ECO:0007669"/>
    <property type="project" value="TreeGrafter"/>
</dbReference>
<dbReference type="AlphaFoldDB" id="A8NBB1"/>
<accession>A8NBB1</accession>
<proteinExistence type="predicted"/>
<sequence length="955" mass="106696">MATLTRPRSTEETAPTVLAGVPAPFPVHEIQRSIENPFEGQADGVEDDVQSSQPLQEEMHEGHKEQGLNELLPSISNLQRSCLMTLNNLLESDSDQWRSIVPDRRHSMPNSAGSSSFQQPEASSSSSALQTLLSNLRTRLPDDNMIEIRSSETDTDLLFELRERIGQLSPTLSPRDAALAKSLVTLLSYFDRLSTIQTSTTPQPSGTPSRYVNAPPPIDVFDALTRHLNDVQLDRLASQTPSEVESTILWTQIDRELENVVTMCKERTEGLPRFYQENLPPQYDFDELYDVEALPEYDGTGRLSLDEHKSSTKAAEDALSRASTRINDEKMRLDLEGVAMAIDRLYLVAPQLHNQRVELKTSKMERLAELEKARKAATAPRSKKGKEKDVRELESILEMLGKASERTLKDQAVVLDGGMQSRLERAKERDLAKRDAFVEGLLKHSDAGRMHAQDAVLQPKVKDPQAMLTLPEFIREAIPPDSDLLKDPSIMLSLPEFVAQVPPPEPPPEESKKSRHRSLSAPPRSWLRHSKSGLSLSISSSKSGSASKQKNKDCTFDVVYVAENHENLHHVLVFFTVTKQMPGVELTAEVLPPFPEHHSEGGDHLIIRSGLHASLPLMLPARTTPGKKEVRAQSGHFEIKLPTIRPSSSTTDDPDDSSSPLLDATQLSTLNPTSFLCASCSLPLIYSNKVKSYRDLPSEHWEELVEAWMCHADQKLHDQVIKHGKAGFWPQPDQAFVGGSYILFEAAVMAQQNMLAPQNSTIHENWKMCRCLCGAVIGRSQDRQVGGDQPQAGSTTCFRILKYAIRPVTSNLNDNNLLKIPLSAFVVEDMMEFVQAHASYRFVIRDEEEERPRILVWLFKPRMRLAYTTPKARALPKTASITAAKVLYKLVGPAEATKDIKSILNKYPGFPQAEYLSYPMAVCQRLAALLKESNTAYPEGLRTMTGLDVGWLHRR</sequence>
<protein>
    <recommendedName>
        <fullName evidence="4">HECT domain-containing protein</fullName>
    </recommendedName>
</protein>
<dbReference type="GeneID" id="6008595"/>
<feature type="region of interest" description="Disordered" evidence="1">
    <location>
        <begin position="641"/>
        <end position="664"/>
    </location>
</feature>
<dbReference type="GO" id="GO:0061630">
    <property type="term" value="F:ubiquitin protein ligase activity"/>
    <property type="evidence" value="ECO:0007669"/>
    <property type="project" value="TreeGrafter"/>
</dbReference>
<dbReference type="KEGG" id="cci:CC1G_07481"/>
<dbReference type="OMA" id="NEFVHAH"/>
<dbReference type="eggNOG" id="KOG4784">
    <property type="taxonomic scope" value="Eukaryota"/>
</dbReference>
<dbReference type="GO" id="GO:0051865">
    <property type="term" value="P:protein autoubiquitination"/>
    <property type="evidence" value="ECO:0007669"/>
    <property type="project" value="TreeGrafter"/>
</dbReference>
<feature type="region of interest" description="Disordered" evidence="1">
    <location>
        <begin position="103"/>
        <end position="128"/>
    </location>
</feature>
<dbReference type="Pfam" id="PF09814">
    <property type="entry name" value="HECT_2"/>
    <property type="match status" value="1"/>
</dbReference>
<dbReference type="InterPro" id="IPR019193">
    <property type="entry name" value="UBQ-conj_enz_E2-bd_prot"/>
</dbReference>
<evidence type="ECO:0000256" key="1">
    <source>
        <dbReference type="SAM" id="MobiDB-lite"/>
    </source>
</evidence>
<dbReference type="GO" id="GO:0030332">
    <property type="term" value="F:cyclin binding"/>
    <property type="evidence" value="ECO:0007669"/>
    <property type="project" value="TreeGrafter"/>
</dbReference>
<dbReference type="VEuPathDB" id="FungiDB:CC1G_07481"/>
<dbReference type="Proteomes" id="UP000001861">
    <property type="component" value="Unassembled WGS sequence"/>
</dbReference>
<name>A8NBB1_COPC7</name>
<dbReference type="HOGENOM" id="CLU_303505_0_0_1"/>
<dbReference type="PANTHER" id="PTHR31531:SF2">
    <property type="entry name" value="E3 UBIQUITIN-PROTEIN LIGASE E3D"/>
    <property type="match status" value="1"/>
</dbReference>
<dbReference type="GO" id="GO:0031624">
    <property type="term" value="F:ubiquitin conjugating enzyme binding"/>
    <property type="evidence" value="ECO:0007669"/>
    <property type="project" value="TreeGrafter"/>
</dbReference>
<dbReference type="EMBL" id="AACS02000009">
    <property type="protein sequence ID" value="EAU89756.2"/>
    <property type="molecule type" value="Genomic_DNA"/>
</dbReference>
<reference evidence="2 3" key="1">
    <citation type="journal article" date="2010" name="Proc. Natl. Acad. Sci. U.S.A.">
        <title>Insights into evolution of multicellular fungi from the assembled chromosomes of the mushroom Coprinopsis cinerea (Coprinus cinereus).</title>
        <authorList>
            <person name="Stajich J.E."/>
            <person name="Wilke S.K."/>
            <person name="Ahren D."/>
            <person name="Au C.H."/>
            <person name="Birren B.W."/>
            <person name="Borodovsky M."/>
            <person name="Burns C."/>
            <person name="Canback B."/>
            <person name="Casselton L.A."/>
            <person name="Cheng C.K."/>
            <person name="Deng J."/>
            <person name="Dietrich F.S."/>
            <person name="Fargo D.C."/>
            <person name="Farman M.L."/>
            <person name="Gathman A.C."/>
            <person name="Goldberg J."/>
            <person name="Guigo R."/>
            <person name="Hoegger P.J."/>
            <person name="Hooker J.B."/>
            <person name="Huggins A."/>
            <person name="James T.Y."/>
            <person name="Kamada T."/>
            <person name="Kilaru S."/>
            <person name="Kodira C."/>
            <person name="Kues U."/>
            <person name="Kupfer D."/>
            <person name="Kwan H.S."/>
            <person name="Lomsadze A."/>
            <person name="Li W."/>
            <person name="Lilly W.W."/>
            <person name="Ma L.J."/>
            <person name="Mackey A.J."/>
            <person name="Manning G."/>
            <person name="Martin F."/>
            <person name="Muraguchi H."/>
            <person name="Natvig D.O."/>
            <person name="Palmerini H."/>
            <person name="Ramesh M.A."/>
            <person name="Rehmeyer C.J."/>
            <person name="Roe B.A."/>
            <person name="Shenoy N."/>
            <person name="Stanke M."/>
            <person name="Ter-Hovhannisyan V."/>
            <person name="Tunlid A."/>
            <person name="Velagapudi R."/>
            <person name="Vision T.J."/>
            <person name="Zeng Q."/>
            <person name="Zolan M.E."/>
            <person name="Pukkila P.J."/>
        </authorList>
    </citation>
    <scope>NUCLEOTIDE SEQUENCE [LARGE SCALE GENOMIC DNA]</scope>
    <source>
        <strain evidence="3">Okayama-7 / 130 / ATCC MYA-4618 / FGSC 9003</strain>
    </source>
</reference>
<feature type="region of interest" description="Disordered" evidence="1">
    <location>
        <begin position="1"/>
        <end position="22"/>
    </location>
</feature>
<feature type="compositionally biased region" description="Low complexity" evidence="1">
    <location>
        <begin position="646"/>
        <end position="663"/>
    </location>
</feature>
<dbReference type="GO" id="GO:0043161">
    <property type="term" value="P:proteasome-mediated ubiquitin-dependent protein catabolic process"/>
    <property type="evidence" value="ECO:0007669"/>
    <property type="project" value="TreeGrafter"/>
</dbReference>
<dbReference type="GO" id="GO:0006513">
    <property type="term" value="P:protein monoubiquitination"/>
    <property type="evidence" value="ECO:0007669"/>
    <property type="project" value="TreeGrafter"/>
</dbReference>
<evidence type="ECO:0000313" key="2">
    <source>
        <dbReference type="EMBL" id="EAU89756.2"/>
    </source>
</evidence>
<feature type="region of interest" description="Disordered" evidence="1">
    <location>
        <begin position="34"/>
        <end position="66"/>
    </location>
</feature>
<dbReference type="PANTHER" id="PTHR31531">
    <property type="entry name" value="E3 UBIQUITIN-PROTEIN LIGASE E3D FAMILY MEMBER"/>
    <property type="match status" value="1"/>
</dbReference>
<dbReference type="RefSeq" id="XP_001832110.2">
    <property type="nucleotide sequence ID" value="XM_001832058.2"/>
</dbReference>
<dbReference type="GO" id="GO:0000209">
    <property type="term" value="P:protein polyubiquitination"/>
    <property type="evidence" value="ECO:0007669"/>
    <property type="project" value="TreeGrafter"/>
</dbReference>
<keyword evidence="3" id="KW-1185">Reference proteome</keyword>
<organism evidence="2 3">
    <name type="scientific">Coprinopsis cinerea (strain Okayama-7 / 130 / ATCC MYA-4618 / FGSC 9003)</name>
    <name type="common">Inky cap fungus</name>
    <name type="synonym">Hormographiella aspergillata</name>
    <dbReference type="NCBI Taxonomy" id="240176"/>
    <lineage>
        <taxon>Eukaryota</taxon>
        <taxon>Fungi</taxon>
        <taxon>Dikarya</taxon>
        <taxon>Basidiomycota</taxon>
        <taxon>Agaricomycotina</taxon>
        <taxon>Agaricomycetes</taxon>
        <taxon>Agaricomycetidae</taxon>
        <taxon>Agaricales</taxon>
        <taxon>Agaricineae</taxon>
        <taxon>Psathyrellaceae</taxon>
        <taxon>Coprinopsis</taxon>
    </lineage>
</organism>
<dbReference type="GO" id="GO:0000151">
    <property type="term" value="C:ubiquitin ligase complex"/>
    <property type="evidence" value="ECO:0007669"/>
    <property type="project" value="TreeGrafter"/>
</dbReference>
<feature type="compositionally biased region" description="Low complexity" evidence="1">
    <location>
        <begin position="114"/>
        <end position="128"/>
    </location>
</feature>
<feature type="compositionally biased region" description="Basic and acidic residues" evidence="1">
    <location>
        <begin position="57"/>
        <end position="66"/>
    </location>
</feature>
<dbReference type="OrthoDB" id="66510at2759"/>
<gene>
    <name evidence="2" type="ORF">CC1G_07481</name>
</gene>
<feature type="region of interest" description="Disordered" evidence="1">
    <location>
        <begin position="498"/>
        <end position="528"/>
    </location>
</feature>
<dbReference type="STRING" id="240176.A8NBB1"/>